<gene>
    <name evidence="1" type="ORF">CYCCA115_LOCUS5211</name>
</gene>
<proteinExistence type="predicted"/>
<keyword evidence="2" id="KW-1185">Reference proteome</keyword>
<sequence>MTAARQTAIRIPSKVWRAAASQHQEKIVSILKPGLTPLDHPLNVGMRRQYKKENNKEWVTALDPKNPVYNFLIEYYGLKGAKGVRKLCRWSPSPGLLMHCQSNHIETVDQLHTLSAAYTQETITDVSTMCDSVLLEGADENDFGSTIHLRGATVVDGEGVMYSPATFYGKGDPSQREDSIRLSSPFLWYQSILQQTLTADPILHCYGLHEWAMQYQPEGAPIPPSGQYQAHLPLRVSREVINETVERKGVSCTHVDALRFFAQDALPLNKFGGSLKRDDQVKLEQPACVHAHMDLLKVALKLTPFGDAQLLQSVLEMALEARKLDVAASPYDASAYGVGVIPIDTPEGRGQYREDQMKLMKRVEPVRKSLLRAYSNLLQIAFDDSILELGKTRLPSKSQQEQVT</sequence>
<dbReference type="EMBL" id="CAKOGP040000557">
    <property type="protein sequence ID" value="CAJ1936477.1"/>
    <property type="molecule type" value="Genomic_DNA"/>
</dbReference>
<evidence type="ECO:0000313" key="1">
    <source>
        <dbReference type="EMBL" id="CAJ1936477.1"/>
    </source>
</evidence>
<accession>A0AAD2FGB9</accession>
<name>A0AAD2FGB9_9STRA</name>
<reference evidence="1" key="1">
    <citation type="submission" date="2023-08" db="EMBL/GenBank/DDBJ databases">
        <authorList>
            <person name="Audoor S."/>
            <person name="Bilcke G."/>
        </authorList>
    </citation>
    <scope>NUCLEOTIDE SEQUENCE</scope>
</reference>
<dbReference type="AlphaFoldDB" id="A0AAD2FGB9"/>
<comment type="caution">
    <text evidence="1">The sequence shown here is derived from an EMBL/GenBank/DDBJ whole genome shotgun (WGS) entry which is preliminary data.</text>
</comment>
<protein>
    <submittedName>
        <fullName evidence="1">Uncharacterized protein</fullName>
    </submittedName>
</protein>
<evidence type="ECO:0000313" key="2">
    <source>
        <dbReference type="Proteomes" id="UP001295423"/>
    </source>
</evidence>
<dbReference type="Proteomes" id="UP001295423">
    <property type="component" value="Unassembled WGS sequence"/>
</dbReference>
<organism evidence="1 2">
    <name type="scientific">Cylindrotheca closterium</name>
    <dbReference type="NCBI Taxonomy" id="2856"/>
    <lineage>
        <taxon>Eukaryota</taxon>
        <taxon>Sar</taxon>
        <taxon>Stramenopiles</taxon>
        <taxon>Ochrophyta</taxon>
        <taxon>Bacillariophyta</taxon>
        <taxon>Bacillariophyceae</taxon>
        <taxon>Bacillariophycidae</taxon>
        <taxon>Bacillariales</taxon>
        <taxon>Bacillariaceae</taxon>
        <taxon>Cylindrotheca</taxon>
    </lineage>
</organism>